<evidence type="ECO:0000256" key="2">
    <source>
        <dbReference type="ARBA" id="ARBA00022679"/>
    </source>
</evidence>
<keyword evidence="2" id="KW-0808">Transferase</keyword>
<evidence type="ECO:0000259" key="4">
    <source>
        <dbReference type="Pfam" id="PF02574"/>
    </source>
</evidence>
<accession>A0ABV8UFV0</accession>
<feature type="region of interest" description="Disordered" evidence="3">
    <location>
        <begin position="264"/>
        <end position="287"/>
    </location>
</feature>
<dbReference type="InterPro" id="IPR036589">
    <property type="entry name" value="HCY_dom_sf"/>
</dbReference>
<organism evidence="5 6">
    <name type="scientific">Fodinicurvata halophila</name>
    <dbReference type="NCBI Taxonomy" id="1419723"/>
    <lineage>
        <taxon>Bacteria</taxon>
        <taxon>Pseudomonadati</taxon>
        <taxon>Pseudomonadota</taxon>
        <taxon>Alphaproteobacteria</taxon>
        <taxon>Rhodospirillales</taxon>
        <taxon>Rhodovibrionaceae</taxon>
        <taxon>Fodinicurvata</taxon>
    </lineage>
</organism>
<dbReference type="InterPro" id="IPR003726">
    <property type="entry name" value="HCY_dom"/>
</dbReference>
<dbReference type="PANTHER" id="PTHR11103">
    <property type="entry name" value="SLR1189 PROTEIN"/>
    <property type="match status" value="1"/>
</dbReference>
<proteinExistence type="predicted"/>
<comment type="caution">
    <text evidence="5">The sequence shown here is derived from an EMBL/GenBank/DDBJ whole genome shotgun (WGS) entry which is preliminary data.</text>
</comment>
<evidence type="ECO:0000313" key="6">
    <source>
        <dbReference type="Proteomes" id="UP001595799"/>
    </source>
</evidence>
<dbReference type="EMBL" id="JBHSCW010000001">
    <property type="protein sequence ID" value="MFC4350153.1"/>
    <property type="molecule type" value="Genomic_DNA"/>
</dbReference>
<name>A0ABV8UFV0_9PROT</name>
<keyword evidence="6" id="KW-1185">Reference proteome</keyword>
<dbReference type="PANTHER" id="PTHR11103:SF18">
    <property type="entry name" value="SLR1189 PROTEIN"/>
    <property type="match status" value="1"/>
</dbReference>
<evidence type="ECO:0000313" key="5">
    <source>
        <dbReference type="EMBL" id="MFC4350153.1"/>
    </source>
</evidence>
<evidence type="ECO:0000256" key="3">
    <source>
        <dbReference type="SAM" id="MobiDB-lite"/>
    </source>
</evidence>
<sequence length="287" mass="30857">MRCLHDALDSRVLLTDGSLARRLRQQDLDVDRDLWGAEDCLELLNLTCAGLVRDLHEAYLRAGADVLRTHTLDASPLSLDAIGLADHAFYLNHAAAQIASEAVDAVPGRGRRRFVLGLVRDQGWDTTPKEIERAVSLQVEGLLSGGVDGIVLDITPGVGRAPMFLNGAARARATVGARAPIFLQGGVDGTAFSDHARALADGVIFYRPGAPSRGRWLRRAIDEEGISLLGGGDTPEDTAELDRLLRLEAEDSLRPLNAALRARLGTVEESEPPSSLIRPDPLLAELS</sequence>
<gene>
    <name evidence="5" type="ORF">ACFOW6_01215</name>
</gene>
<reference evidence="6" key="1">
    <citation type="journal article" date="2019" name="Int. J. Syst. Evol. Microbiol.">
        <title>The Global Catalogue of Microorganisms (GCM) 10K type strain sequencing project: providing services to taxonomists for standard genome sequencing and annotation.</title>
        <authorList>
            <consortium name="The Broad Institute Genomics Platform"/>
            <consortium name="The Broad Institute Genome Sequencing Center for Infectious Disease"/>
            <person name="Wu L."/>
            <person name="Ma J."/>
        </authorList>
    </citation>
    <scope>NUCLEOTIDE SEQUENCE [LARGE SCALE GENOMIC DNA]</scope>
    <source>
        <strain evidence="6">CECT 8472</strain>
    </source>
</reference>
<dbReference type="RefSeq" id="WP_382420323.1">
    <property type="nucleotide sequence ID" value="NZ_JBHSCW010000001.1"/>
</dbReference>
<protein>
    <submittedName>
        <fullName evidence="5">Homocysteine S-methyltransferase family protein</fullName>
    </submittedName>
</protein>
<dbReference type="SUPFAM" id="SSF82282">
    <property type="entry name" value="Homocysteine S-methyltransferase"/>
    <property type="match status" value="1"/>
</dbReference>
<evidence type="ECO:0000256" key="1">
    <source>
        <dbReference type="ARBA" id="ARBA00022603"/>
    </source>
</evidence>
<dbReference type="Pfam" id="PF02574">
    <property type="entry name" value="S-methyl_trans"/>
    <property type="match status" value="1"/>
</dbReference>
<keyword evidence="1" id="KW-0489">Methyltransferase</keyword>
<feature type="domain" description="Hcy-binding" evidence="4">
    <location>
        <begin position="13"/>
        <end position="187"/>
    </location>
</feature>
<dbReference type="Gene3D" id="3.20.20.330">
    <property type="entry name" value="Homocysteine-binding-like domain"/>
    <property type="match status" value="1"/>
</dbReference>
<dbReference type="Proteomes" id="UP001595799">
    <property type="component" value="Unassembled WGS sequence"/>
</dbReference>